<dbReference type="Proteomes" id="UP000314294">
    <property type="component" value="Unassembled WGS sequence"/>
</dbReference>
<evidence type="ECO:0000313" key="2">
    <source>
        <dbReference type="EMBL" id="TNN34590.1"/>
    </source>
</evidence>
<dbReference type="SUPFAM" id="SSF57997">
    <property type="entry name" value="Tropomyosin"/>
    <property type="match status" value="1"/>
</dbReference>
<dbReference type="EMBL" id="SRLO01001930">
    <property type="protein sequence ID" value="TNN34590.1"/>
    <property type="molecule type" value="Genomic_DNA"/>
</dbReference>
<evidence type="ECO:0000256" key="1">
    <source>
        <dbReference type="SAM" id="MobiDB-lite"/>
    </source>
</evidence>
<feature type="compositionally biased region" description="Polar residues" evidence="1">
    <location>
        <begin position="36"/>
        <end position="47"/>
    </location>
</feature>
<organism evidence="2 3">
    <name type="scientific">Liparis tanakae</name>
    <name type="common">Tanaka's snailfish</name>
    <dbReference type="NCBI Taxonomy" id="230148"/>
    <lineage>
        <taxon>Eukaryota</taxon>
        <taxon>Metazoa</taxon>
        <taxon>Chordata</taxon>
        <taxon>Craniata</taxon>
        <taxon>Vertebrata</taxon>
        <taxon>Euteleostomi</taxon>
        <taxon>Actinopterygii</taxon>
        <taxon>Neopterygii</taxon>
        <taxon>Teleostei</taxon>
        <taxon>Neoteleostei</taxon>
        <taxon>Acanthomorphata</taxon>
        <taxon>Eupercaria</taxon>
        <taxon>Perciformes</taxon>
        <taxon>Cottioidei</taxon>
        <taxon>Cottales</taxon>
        <taxon>Liparidae</taxon>
        <taxon>Liparis</taxon>
    </lineage>
</organism>
<accession>A0A4Z2F141</accession>
<name>A0A4Z2F141_9TELE</name>
<proteinExistence type="predicted"/>
<evidence type="ECO:0000313" key="3">
    <source>
        <dbReference type="Proteomes" id="UP000314294"/>
    </source>
</evidence>
<reference evidence="2 3" key="1">
    <citation type="submission" date="2019-03" db="EMBL/GenBank/DDBJ databases">
        <title>First draft genome of Liparis tanakae, snailfish: a comprehensive survey of snailfish specific genes.</title>
        <authorList>
            <person name="Kim W."/>
            <person name="Song I."/>
            <person name="Jeong J.-H."/>
            <person name="Kim D."/>
            <person name="Kim S."/>
            <person name="Ryu S."/>
            <person name="Song J.Y."/>
            <person name="Lee S.K."/>
        </authorList>
    </citation>
    <scope>NUCLEOTIDE SEQUENCE [LARGE SCALE GENOMIC DNA]</scope>
    <source>
        <tissue evidence="2">Muscle</tissue>
    </source>
</reference>
<keyword evidence="3" id="KW-1185">Reference proteome</keyword>
<dbReference type="AlphaFoldDB" id="A0A4Z2F141"/>
<gene>
    <name evidence="2" type="ORF">EYF80_055254</name>
</gene>
<protein>
    <submittedName>
        <fullName evidence="2">Uncharacterized protein</fullName>
    </submittedName>
</protein>
<feature type="region of interest" description="Disordered" evidence="1">
    <location>
        <begin position="1"/>
        <end position="83"/>
    </location>
</feature>
<feature type="compositionally biased region" description="Basic and acidic residues" evidence="1">
    <location>
        <begin position="1"/>
        <end position="21"/>
    </location>
</feature>
<sequence length="278" mass="30165">MERLHGPSPERRVQSPEHRVQSTEPRAPSPERRVQSTESRAQSTESRAPSPEHRAQSAESRAPSPDVTSSSAPLRGSGPVGVRRGPAHTLVVLELREPGEAFAAGGAAVLALRRVHRHVRLHAGLVRVPLAAGRAGEGLLARVRPHVDLQVRPVEAAQAALGAEEGLLARAALRLPVVAAVEPLAALGAPRRLRGERRAAAVLRRVWTRLPVVFPEIAVGAVVAVGFESLADIVVDRRTSHNNTRDGIMFQRVENRLRFSGLLPEITINTVTRIWFWS</sequence>
<comment type="caution">
    <text evidence="2">The sequence shown here is derived from an EMBL/GenBank/DDBJ whole genome shotgun (WGS) entry which is preliminary data.</text>
</comment>